<dbReference type="EMBL" id="JBHSAB010000005">
    <property type="protein sequence ID" value="MFC3908460.1"/>
    <property type="molecule type" value="Genomic_DNA"/>
</dbReference>
<evidence type="ECO:0000313" key="2">
    <source>
        <dbReference type="Proteomes" id="UP001595758"/>
    </source>
</evidence>
<evidence type="ECO:0008006" key="3">
    <source>
        <dbReference type="Google" id="ProtNLM"/>
    </source>
</evidence>
<gene>
    <name evidence="1" type="ORF">ACFORL_05140</name>
</gene>
<evidence type="ECO:0000313" key="1">
    <source>
        <dbReference type="EMBL" id="MFC3908460.1"/>
    </source>
</evidence>
<keyword evidence="2" id="KW-1185">Reference proteome</keyword>
<proteinExistence type="predicted"/>
<protein>
    <recommendedName>
        <fullName evidence="3">Dot/Icm T4SS effector</fullName>
    </recommendedName>
</protein>
<dbReference type="Proteomes" id="UP001595758">
    <property type="component" value="Unassembled WGS sequence"/>
</dbReference>
<name>A0ABV8CDY7_9GAMM</name>
<organism evidence="1 2">
    <name type="scientific">Legionella dresdenensis</name>
    <dbReference type="NCBI Taxonomy" id="450200"/>
    <lineage>
        <taxon>Bacteria</taxon>
        <taxon>Pseudomonadati</taxon>
        <taxon>Pseudomonadota</taxon>
        <taxon>Gammaproteobacteria</taxon>
        <taxon>Legionellales</taxon>
        <taxon>Legionellaceae</taxon>
        <taxon>Legionella</taxon>
    </lineage>
</organism>
<comment type="caution">
    <text evidence="1">The sequence shown here is derived from an EMBL/GenBank/DDBJ whole genome shotgun (WGS) entry which is preliminary data.</text>
</comment>
<reference evidence="2" key="1">
    <citation type="journal article" date="2019" name="Int. J. Syst. Evol. Microbiol.">
        <title>The Global Catalogue of Microorganisms (GCM) 10K type strain sequencing project: providing services to taxonomists for standard genome sequencing and annotation.</title>
        <authorList>
            <consortium name="The Broad Institute Genomics Platform"/>
            <consortium name="The Broad Institute Genome Sequencing Center for Infectious Disease"/>
            <person name="Wu L."/>
            <person name="Ma J."/>
        </authorList>
    </citation>
    <scope>NUCLEOTIDE SEQUENCE [LARGE SCALE GENOMIC DNA]</scope>
    <source>
        <strain evidence="2">CCUG 59858</strain>
    </source>
</reference>
<sequence length="198" mass="22917">MRTYNLLYPHHSQELAIYLEIISNLTPEKLKYISDKARNLLEELTIASNPYTVLFTMVNLYIAQKGSDGVIMFYQSVNQAKWLIHVSKDIKHDLNLNIKKGEIEKQKRKFCVAEVIFAAIKNNPSLKQVCNDFSEQQLRKYAVYTGSINWNAISSAIEKSVRDQNCMPEEIIDPIPENQLENGSVIERDNMDYKSPDW</sequence>
<accession>A0ABV8CDY7</accession>
<dbReference type="RefSeq" id="WP_382341764.1">
    <property type="nucleotide sequence ID" value="NZ_JBHSAB010000005.1"/>
</dbReference>